<accession>A0A0B3VU21</accession>
<sequence>MGLKLPFPKWLANTPIEVWFEGINTDGDCEENIIFNGKCIYTDKSKQVLNAERQLITLSGKVVIEGSIYDGAFQGYVNINGLKKKIYSIERPLNPDGSIFSTELNLI</sequence>
<dbReference type="AlphaFoldDB" id="A0A0B3VU21"/>
<evidence type="ECO:0000313" key="1">
    <source>
        <dbReference type="EMBL" id="KHS56129.1"/>
    </source>
</evidence>
<name>A0A0B3VU21_9FIRM</name>
<comment type="caution">
    <text evidence="1">The sequence shown here is derived from an EMBL/GenBank/DDBJ whole genome shotgun (WGS) entry which is preliminary data.</text>
</comment>
<dbReference type="Proteomes" id="UP000031189">
    <property type="component" value="Unassembled WGS sequence"/>
</dbReference>
<gene>
    <name evidence="1" type="ORF">QX51_15270</name>
</gene>
<dbReference type="STRING" id="1577792.QX51_15270"/>
<dbReference type="OrthoDB" id="1751462at2"/>
<reference evidence="1 2" key="1">
    <citation type="submission" date="2014-12" db="EMBL/GenBank/DDBJ databases">
        <title>Draft genome sequence of Terrisporobacter sp. 08-306576, isolated from the blood culture of a bacteremia patient.</title>
        <authorList>
            <person name="Lund L.C."/>
            <person name="Sydenham T.V."/>
            <person name="Hogh S.V."/>
            <person name="Skov M.N."/>
            <person name="Kemp M."/>
            <person name="Justesen U.S."/>
        </authorList>
    </citation>
    <scope>NUCLEOTIDE SEQUENCE [LARGE SCALE GENOMIC DNA]</scope>
    <source>
        <strain evidence="1 2">08-306576</strain>
    </source>
</reference>
<dbReference type="EMBL" id="JWHR01000121">
    <property type="protein sequence ID" value="KHS56129.1"/>
    <property type="molecule type" value="Genomic_DNA"/>
</dbReference>
<proteinExistence type="predicted"/>
<organism evidence="1 2">
    <name type="scientific">Terrisporobacter othiniensis</name>
    <dbReference type="NCBI Taxonomy" id="1577792"/>
    <lineage>
        <taxon>Bacteria</taxon>
        <taxon>Bacillati</taxon>
        <taxon>Bacillota</taxon>
        <taxon>Clostridia</taxon>
        <taxon>Peptostreptococcales</taxon>
        <taxon>Peptostreptococcaceae</taxon>
        <taxon>Terrisporobacter</taxon>
    </lineage>
</organism>
<protein>
    <submittedName>
        <fullName evidence="1">Uncharacterized protein</fullName>
    </submittedName>
</protein>
<dbReference type="RefSeq" id="WP_039680758.1">
    <property type="nucleotide sequence ID" value="NZ_JWHR01000121.1"/>
</dbReference>
<evidence type="ECO:0000313" key="2">
    <source>
        <dbReference type="Proteomes" id="UP000031189"/>
    </source>
</evidence>
<keyword evidence="2" id="KW-1185">Reference proteome</keyword>